<dbReference type="OrthoDB" id="694638at2759"/>
<protein>
    <submittedName>
        <fullName evidence="1">Uncharacterized protein</fullName>
    </submittedName>
</protein>
<organism evidence="1 2">
    <name type="scientific">Zizania palustris</name>
    <name type="common">Northern wild rice</name>
    <dbReference type="NCBI Taxonomy" id="103762"/>
    <lineage>
        <taxon>Eukaryota</taxon>
        <taxon>Viridiplantae</taxon>
        <taxon>Streptophyta</taxon>
        <taxon>Embryophyta</taxon>
        <taxon>Tracheophyta</taxon>
        <taxon>Spermatophyta</taxon>
        <taxon>Magnoliopsida</taxon>
        <taxon>Liliopsida</taxon>
        <taxon>Poales</taxon>
        <taxon>Poaceae</taxon>
        <taxon>BOP clade</taxon>
        <taxon>Oryzoideae</taxon>
        <taxon>Oryzeae</taxon>
        <taxon>Zizaniinae</taxon>
        <taxon>Zizania</taxon>
    </lineage>
</organism>
<name>A0A8J5T739_ZIZPA</name>
<gene>
    <name evidence="1" type="ORF">GUJ93_ZPchr0007g4782</name>
</gene>
<reference evidence="1" key="1">
    <citation type="journal article" date="2021" name="bioRxiv">
        <title>Whole Genome Assembly and Annotation of Northern Wild Rice, Zizania palustris L., Supports a Whole Genome Duplication in the Zizania Genus.</title>
        <authorList>
            <person name="Haas M."/>
            <person name="Kono T."/>
            <person name="Macchietto M."/>
            <person name="Millas R."/>
            <person name="McGilp L."/>
            <person name="Shao M."/>
            <person name="Duquette J."/>
            <person name="Hirsch C.N."/>
            <person name="Kimball J."/>
        </authorList>
    </citation>
    <scope>NUCLEOTIDE SEQUENCE</scope>
    <source>
        <tissue evidence="1">Fresh leaf tissue</tissue>
    </source>
</reference>
<comment type="caution">
    <text evidence="1">The sequence shown here is derived from an EMBL/GenBank/DDBJ whole genome shotgun (WGS) entry which is preliminary data.</text>
</comment>
<sequence>MSRGGSGGKLVSWLWRAPRRALGRARDFYVRSLTGCAGHLSADAAFGYGYPSFAAAAAPMSRNDSFASSRRSGGDCDDDMRELIRAASQRLVAEAAAAAQPATVPRSQSVAMARIDEDRPCEFGGVGLVFPRSQSCAVGAGRVGGRRGGEGGRSCLITRVAASAAAGNPETKADLFFCVAEICSSALNFVGYDY</sequence>
<reference evidence="1" key="2">
    <citation type="submission" date="2021-02" db="EMBL/GenBank/DDBJ databases">
        <authorList>
            <person name="Kimball J.A."/>
            <person name="Haas M.W."/>
            <person name="Macchietto M."/>
            <person name="Kono T."/>
            <person name="Duquette J."/>
            <person name="Shao M."/>
        </authorList>
    </citation>
    <scope>NUCLEOTIDE SEQUENCE</scope>
    <source>
        <tissue evidence="1">Fresh leaf tissue</tissue>
    </source>
</reference>
<evidence type="ECO:0000313" key="2">
    <source>
        <dbReference type="Proteomes" id="UP000729402"/>
    </source>
</evidence>
<proteinExistence type="predicted"/>
<dbReference type="AlphaFoldDB" id="A0A8J5T739"/>
<accession>A0A8J5T739</accession>
<evidence type="ECO:0000313" key="1">
    <source>
        <dbReference type="EMBL" id="KAG8081372.1"/>
    </source>
</evidence>
<dbReference type="EMBL" id="JAAALK010000282">
    <property type="protein sequence ID" value="KAG8081372.1"/>
    <property type="molecule type" value="Genomic_DNA"/>
</dbReference>
<keyword evidence="2" id="KW-1185">Reference proteome</keyword>
<dbReference type="PANTHER" id="PTHR33526:SF4">
    <property type="entry name" value="OS07G0123800 PROTEIN"/>
    <property type="match status" value="1"/>
</dbReference>
<dbReference type="PANTHER" id="PTHR33526">
    <property type="entry name" value="OS07G0123800 PROTEIN"/>
    <property type="match status" value="1"/>
</dbReference>
<dbReference type="Proteomes" id="UP000729402">
    <property type="component" value="Unassembled WGS sequence"/>
</dbReference>